<comment type="caution">
    <text evidence="3">The sequence shown here is derived from an EMBL/GenBank/DDBJ whole genome shotgun (WGS) entry which is preliminary data.</text>
</comment>
<dbReference type="SUPFAM" id="SSF109604">
    <property type="entry name" value="HD-domain/PDEase-like"/>
    <property type="match status" value="1"/>
</dbReference>
<dbReference type="Pfam" id="PF01966">
    <property type="entry name" value="HD"/>
    <property type="match status" value="1"/>
</dbReference>
<dbReference type="PANTHER" id="PTHR47545">
    <property type="entry name" value="MULTIFUNCTIONAL CCA PROTEIN"/>
    <property type="match status" value="1"/>
</dbReference>
<dbReference type="PANTHER" id="PTHR47545:SF1">
    <property type="entry name" value="MULTIFUNCTIONAL CCA PROTEIN"/>
    <property type="match status" value="1"/>
</dbReference>
<name>A0ABP9MHL6_9GAMM</name>
<dbReference type="SUPFAM" id="SSF52540">
    <property type="entry name" value="P-loop containing nucleoside triphosphate hydrolases"/>
    <property type="match status" value="1"/>
</dbReference>
<evidence type="ECO:0000256" key="1">
    <source>
        <dbReference type="ARBA" id="ARBA00022741"/>
    </source>
</evidence>
<dbReference type="Pfam" id="PF13671">
    <property type="entry name" value="AAA_33"/>
    <property type="match status" value="1"/>
</dbReference>
<gene>
    <name evidence="3" type="ORF">GCM10023338_06510</name>
</gene>
<accession>A0ABP9MHL6</accession>
<protein>
    <submittedName>
        <fullName evidence="3">AAA family ATPase</fullName>
    </submittedName>
</protein>
<dbReference type="Proteomes" id="UP001500631">
    <property type="component" value="Unassembled WGS sequence"/>
</dbReference>
<dbReference type="InterPro" id="IPR003607">
    <property type="entry name" value="HD/PDEase_dom"/>
</dbReference>
<dbReference type="InterPro" id="IPR027417">
    <property type="entry name" value="P-loop_NTPase"/>
</dbReference>
<sequence>MSLLTVKGSYKNLYQLVRTAIDTAFNLDDFAEIIPDLYALKDCPQDPYFHGEGNVWIHTELVVKALLHDANFQKESEEAQFILFMAALLHDIAKPDTTVIDPDSGRIRQPGHSKRGMLDARIILWRLQVPFVIREAICNLIEVHQLPFWLLSDDQREDPIFVINRLSWDVSLWHLYLLAKADMHGRDYEHKAQMLDEIELFRLFCEEHDVLHQPKQFVDNHTRVHYFRGANVQPDFPLFNEGGSEVILMAGLPASGKNHWVEKHCKGLPVASYDDARAHLKLRHGENEGMVTHYVQDQVKAWLRKKEPFVWNATHLSKEMREKALNLLYSYNASVKIVYLEADEKTILSRNQKRDSTLSNDRLLKMLFKWSVPKRIEANEVIYWEN</sequence>
<organism evidence="3 4">
    <name type="scientific">Wohlfahrtiimonas larvae</name>
    <dbReference type="NCBI Taxonomy" id="1157986"/>
    <lineage>
        <taxon>Bacteria</taxon>
        <taxon>Pseudomonadati</taxon>
        <taxon>Pseudomonadota</taxon>
        <taxon>Gammaproteobacteria</taxon>
        <taxon>Cardiobacteriales</taxon>
        <taxon>Ignatzschineriaceae</taxon>
        <taxon>Wohlfahrtiimonas</taxon>
    </lineage>
</organism>
<dbReference type="EMBL" id="BAABKE010000002">
    <property type="protein sequence ID" value="GAA5096304.1"/>
    <property type="molecule type" value="Genomic_DNA"/>
</dbReference>
<dbReference type="Gene3D" id="3.40.50.300">
    <property type="entry name" value="P-loop containing nucleotide triphosphate hydrolases"/>
    <property type="match status" value="1"/>
</dbReference>
<feature type="domain" description="HD" evidence="2">
    <location>
        <begin position="73"/>
        <end position="149"/>
    </location>
</feature>
<dbReference type="CDD" id="cd00077">
    <property type="entry name" value="HDc"/>
    <property type="match status" value="1"/>
</dbReference>
<keyword evidence="4" id="KW-1185">Reference proteome</keyword>
<dbReference type="Gene3D" id="1.10.3090.10">
    <property type="entry name" value="cca-adding enzyme, domain 2"/>
    <property type="match status" value="1"/>
</dbReference>
<dbReference type="RefSeq" id="WP_077924756.1">
    <property type="nucleotide sequence ID" value="NZ_BAABKE010000002.1"/>
</dbReference>
<reference evidence="4" key="1">
    <citation type="journal article" date="2019" name="Int. J. Syst. Evol. Microbiol.">
        <title>The Global Catalogue of Microorganisms (GCM) 10K type strain sequencing project: providing services to taxonomists for standard genome sequencing and annotation.</title>
        <authorList>
            <consortium name="The Broad Institute Genomics Platform"/>
            <consortium name="The Broad Institute Genome Sequencing Center for Infectious Disease"/>
            <person name="Wu L."/>
            <person name="Ma J."/>
        </authorList>
    </citation>
    <scope>NUCLEOTIDE SEQUENCE [LARGE SCALE GENOMIC DNA]</scope>
    <source>
        <strain evidence="4">JCM 18424</strain>
    </source>
</reference>
<dbReference type="InterPro" id="IPR006674">
    <property type="entry name" value="HD_domain"/>
</dbReference>
<keyword evidence="1" id="KW-0547">Nucleotide-binding</keyword>
<evidence type="ECO:0000259" key="2">
    <source>
        <dbReference type="Pfam" id="PF01966"/>
    </source>
</evidence>
<evidence type="ECO:0000313" key="3">
    <source>
        <dbReference type="EMBL" id="GAA5096304.1"/>
    </source>
</evidence>
<dbReference type="InterPro" id="IPR050124">
    <property type="entry name" value="tRNA_CCA-adding_enzyme"/>
</dbReference>
<proteinExistence type="predicted"/>
<evidence type="ECO:0000313" key="4">
    <source>
        <dbReference type="Proteomes" id="UP001500631"/>
    </source>
</evidence>